<dbReference type="AlphaFoldDB" id="A0A8J3BVA6"/>
<proteinExistence type="predicted"/>
<dbReference type="PANTHER" id="PTHR43861">
    <property type="entry name" value="TRANS-ACONITATE 2-METHYLTRANSFERASE-RELATED"/>
    <property type="match status" value="1"/>
</dbReference>
<dbReference type="RefSeq" id="WP_189077189.1">
    <property type="nucleotide sequence ID" value="NZ_BMMX01000001.1"/>
</dbReference>
<dbReference type="CDD" id="cd02440">
    <property type="entry name" value="AdoMet_MTases"/>
    <property type="match status" value="1"/>
</dbReference>
<dbReference type="EMBL" id="BMMX01000001">
    <property type="protein sequence ID" value="GGK72673.1"/>
    <property type="molecule type" value="Genomic_DNA"/>
</dbReference>
<dbReference type="InterPro" id="IPR029063">
    <property type="entry name" value="SAM-dependent_MTases_sf"/>
</dbReference>
<dbReference type="SUPFAM" id="SSF53335">
    <property type="entry name" value="S-adenosyl-L-methionine-dependent methyltransferases"/>
    <property type="match status" value="1"/>
</dbReference>
<protein>
    <recommendedName>
        <fullName evidence="3">Methyltransferase domain-containing protein</fullName>
    </recommendedName>
</protein>
<dbReference type="Pfam" id="PF13489">
    <property type="entry name" value="Methyltransf_23"/>
    <property type="match status" value="1"/>
</dbReference>
<reference evidence="1" key="1">
    <citation type="journal article" date="2014" name="Int. J. Syst. Evol. Microbiol.">
        <title>Complete genome sequence of Corynebacterium casei LMG S-19264T (=DSM 44701T), isolated from a smear-ripened cheese.</title>
        <authorList>
            <consortium name="US DOE Joint Genome Institute (JGI-PGF)"/>
            <person name="Walter F."/>
            <person name="Albersmeier A."/>
            <person name="Kalinowski J."/>
            <person name="Ruckert C."/>
        </authorList>
    </citation>
    <scope>NUCLEOTIDE SEQUENCE</scope>
    <source>
        <strain evidence="1">CGMCC 4.7299</strain>
    </source>
</reference>
<organism evidence="1 2">
    <name type="scientific">Mangrovihabitans endophyticus</name>
    <dbReference type="NCBI Taxonomy" id="1751298"/>
    <lineage>
        <taxon>Bacteria</taxon>
        <taxon>Bacillati</taxon>
        <taxon>Actinomycetota</taxon>
        <taxon>Actinomycetes</taxon>
        <taxon>Micromonosporales</taxon>
        <taxon>Micromonosporaceae</taxon>
        <taxon>Mangrovihabitans</taxon>
    </lineage>
</organism>
<keyword evidence="2" id="KW-1185">Reference proteome</keyword>
<evidence type="ECO:0008006" key="3">
    <source>
        <dbReference type="Google" id="ProtNLM"/>
    </source>
</evidence>
<name>A0A8J3BVA6_9ACTN</name>
<accession>A0A8J3BVA6</accession>
<comment type="caution">
    <text evidence="1">The sequence shown here is derived from an EMBL/GenBank/DDBJ whole genome shotgun (WGS) entry which is preliminary data.</text>
</comment>
<gene>
    <name evidence="1" type="ORF">GCM10012284_03130</name>
</gene>
<dbReference type="Gene3D" id="3.40.50.150">
    <property type="entry name" value="Vaccinia Virus protein VP39"/>
    <property type="match status" value="1"/>
</dbReference>
<evidence type="ECO:0000313" key="1">
    <source>
        <dbReference type="EMBL" id="GGK72673.1"/>
    </source>
</evidence>
<sequence length="322" mass="35798">MSVPRPSRRWQPDAESPALADVIARILHRWPEHAGFVQRRFDAADRAHLRLCERLAAAIATIVADDPDVAVDNYRWTCELLLAEEYRFSITGAYRYRSFAEVAKAVYADADFMRRYTDGLLLSQLMWANHANAMQLYESRFLSRLPVGGSLLEVGPGHGLLLASAARRPAGRLTGWDVSDGSLRSTRRTLNLLGLTDVTLARHDVLHAPAGRSFDLVVASELVEHVDRPADALRRLAALTGAEGWLYLNIPVNSPAPDHITLWRTPESLFSFIADQGLEIVERHVLPMTGYTESAARAAQVTMSCVAICRGGRDPDLPRPRR</sequence>
<dbReference type="Proteomes" id="UP000656042">
    <property type="component" value="Unassembled WGS sequence"/>
</dbReference>
<evidence type="ECO:0000313" key="2">
    <source>
        <dbReference type="Proteomes" id="UP000656042"/>
    </source>
</evidence>
<reference evidence="1" key="2">
    <citation type="submission" date="2020-09" db="EMBL/GenBank/DDBJ databases">
        <authorList>
            <person name="Sun Q."/>
            <person name="Zhou Y."/>
        </authorList>
    </citation>
    <scope>NUCLEOTIDE SEQUENCE</scope>
    <source>
        <strain evidence="1">CGMCC 4.7299</strain>
    </source>
</reference>